<dbReference type="AlphaFoldDB" id="A0A7I8D2C5"/>
<gene>
    <name evidence="2" type="ORF">C12CBH8_15650</name>
</gene>
<evidence type="ECO:0000259" key="1">
    <source>
        <dbReference type="Pfam" id="PF01713"/>
    </source>
</evidence>
<evidence type="ECO:0000313" key="2">
    <source>
        <dbReference type="EMBL" id="BCI60926.1"/>
    </source>
</evidence>
<feature type="domain" description="Smr" evidence="1">
    <location>
        <begin position="17"/>
        <end position="69"/>
    </location>
</feature>
<protein>
    <recommendedName>
        <fullName evidence="1">Smr domain-containing protein</fullName>
    </recommendedName>
</protein>
<dbReference type="Pfam" id="PF01713">
    <property type="entry name" value="Smr"/>
    <property type="match status" value="1"/>
</dbReference>
<organism evidence="2 3">
    <name type="scientific">Solibaculum mannosilyticum</name>
    <dbReference type="NCBI Taxonomy" id="2780922"/>
    <lineage>
        <taxon>Bacteria</taxon>
        <taxon>Bacillati</taxon>
        <taxon>Bacillota</taxon>
        <taxon>Clostridia</taxon>
        <taxon>Eubacteriales</taxon>
        <taxon>Oscillospiraceae</taxon>
        <taxon>Solibaculum</taxon>
    </lineage>
</organism>
<dbReference type="InterPro" id="IPR002625">
    <property type="entry name" value="Smr_dom"/>
</dbReference>
<dbReference type="RefSeq" id="WP_215532961.1">
    <property type="nucleotide sequence ID" value="NZ_AP023321.1"/>
</dbReference>
<dbReference type="Proteomes" id="UP000593890">
    <property type="component" value="Chromosome"/>
</dbReference>
<evidence type="ECO:0000313" key="3">
    <source>
        <dbReference type="Proteomes" id="UP000593890"/>
    </source>
</evidence>
<accession>A0A7I8D2C5</accession>
<proteinExistence type="predicted"/>
<sequence>MINRMDRVKRYGLDLSVDIHGMRAYAARCLLVQLLPLAARDRDAKVLIVIHGFHSGTVLRDMVRKELKSPFIKERRPGMTDGQTILVLNKKKQGPYL</sequence>
<keyword evidence="3" id="KW-1185">Reference proteome</keyword>
<dbReference type="Gene3D" id="3.30.1370.110">
    <property type="match status" value="1"/>
</dbReference>
<name>A0A7I8D2C5_9FIRM</name>
<dbReference type="KEGG" id="sman:C12CBH8_15650"/>
<dbReference type="EMBL" id="AP023321">
    <property type="protein sequence ID" value="BCI60926.1"/>
    <property type="molecule type" value="Genomic_DNA"/>
</dbReference>
<dbReference type="InterPro" id="IPR036063">
    <property type="entry name" value="Smr_dom_sf"/>
</dbReference>
<reference evidence="3" key="1">
    <citation type="submission" date="2020-07" db="EMBL/GenBank/DDBJ databases">
        <title>Complete genome sequencing of Clostridia bacterium strain 12CBH8.</title>
        <authorList>
            <person name="Sakamoto M."/>
            <person name="Murakami T."/>
            <person name="Mori H."/>
        </authorList>
    </citation>
    <scope>NUCLEOTIDE SEQUENCE [LARGE SCALE GENOMIC DNA]</scope>
    <source>
        <strain evidence="3">12CBH8</strain>
    </source>
</reference>